<keyword evidence="1" id="KW-0472">Membrane</keyword>
<name>A0AAW5W068_9BURK</name>
<evidence type="ECO:0000313" key="2">
    <source>
        <dbReference type="EMBL" id="MCX5565792.1"/>
    </source>
</evidence>
<dbReference type="Proteomes" id="UP001208074">
    <property type="component" value="Unassembled WGS sequence"/>
</dbReference>
<keyword evidence="1" id="KW-1133">Transmembrane helix</keyword>
<sequence>MIKKMLSKVDSLLPVPYLSVMQVFFMTWPIRQTLSGKLSLSELVLVFTLPWSAYAVELHMIAGNRRLVRRSAVTRWRTQERARQAKELKFYSTLKLAPEGVA</sequence>
<proteinExistence type="predicted"/>
<organism evidence="2 3">
    <name type="scientific">Alcaligenes phenolicus</name>
    <dbReference type="NCBI Taxonomy" id="232846"/>
    <lineage>
        <taxon>Bacteria</taxon>
        <taxon>Pseudomonadati</taxon>
        <taxon>Pseudomonadota</taxon>
        <taxon>Betaproteobacteria</taxon>
        <taxon>Burkholderiales</taxon>
        <taxon>Alcaligenaceae</taxon>
        <taxon>Alcaligenes</taxon>
    </lineage>
</organism>
<reference evidence="2" key="1">
    <citation type="submission" date="2022-11" db="EMBL/GenBank/DDBJ databases">
        <title>Biodiversity and phylogenetic relationships of bacteria.</title>
        <authorList>
            <person name="Machado R.A.R."/>
            <person name="Bhat A."/>
            <person name="Loulou A."/>
            <person name="Kallel S."/>
        </authorList>
    </citation>
    <scope>NUCLEOTIDE SEQUENCE</scope>
    <source>
        <strain evidence="2">DSM 16503</strain>
    </source>
</reference>
<evidence type="ECO:0000313" key="3">
    <source>
        <dbReference type="Proteomes" id="UP001208074"/>
    </source>
</evidence>
<protein>
    <submittedName>
        <fullName evidence="2">Uncharacterized protein</fullName>
    </submittedName>
</protein>
<accession>A0AAW5W068</accession>
<evidence type="ECO:0000256" key="1">
    <source>
        <dbReference type="SAM" id="Phobius"/>
    </source>
</evidence>
<dbReference type="EMBL" id="JAPKNB010000007">
    <property type="protein sequence ID" value="MCX5565792.1"/>
    <property type="molecule type" value="Genomic_DNA"/>
</dbReference>
<dbReference type="AlphaFoldDB" id="A0AAW5W068"/>
<gene>
    <name evidence="2" type="ORF">OSH02_10495</name>
</gene>
<dbReference type="RefSeq" id="WP_026484199.1">
    <property type="nucleotide sequence ID" value="NZ_JAPKNB010000007.1"/>
</dbReference>
<feature type="transmembrane region" description="Helical" evidence="1">
    <location>
        <begin position="12"/>
        <end position="31"/>
    </location>
</feature>
<comment type="caution">
    <text evidence="2">The sequence shown here is derived from an EMBL/GenBank/DDBJ whole genome shotgun (WGS) entry which is preliminary data.</text>
</comment>
<feature type="transmembrane region" description="Helical" evidence="1">
    <location>
        <begin position="43"/>
        <end position="62"/>
    </location>
</feature>
<keyword evidence="1" id="KW-0812">Transmembrane</keyword>